<dbReference type="Proteomes" id="UP001497482">
    <property type="component" value="Chromosome 16"/>
</dbReference>
<dbReference type="EMBL" id="OZ035838">
    <property type="protein sequence ID" value="CAL1583807.1"/>
    <property type="molecule type" value="Genomic_DNA"/>
</dbReference>
<reference evidence="1 2" key="1">
    <citation type="submission" date="2024-04" db="EMBL/GenBank/DDBJ databases">
        <authorList>
            <person name="Waldvogel A.-M."/>
            <person name="Schoenle A."/>
        </authorList>
    </citation>
    <scope>NUCLEOTIDE SEQUENCE [LARGE SCALE GENOMIC DNA]</scope>
</reference>
<dbReference type="AlphaFoldDB" id="A0AAV2K6S1"/>
<evidence type="ECO:0000313" key="2">
    <source>
        <dbReference type="Proteomes" id="UP001497482"/>
    </source>
</evidence>
<proteinExistence type="predicted"/>
<sequence>MPTGPSVSHAVSHLSTDMPHCTSCPRSWPPYCSYASAEICYHFWECNMNHNPFFVLCAPTLCASQPARAAWPVPLPGCSLPRAFTLRAHAHCIDIPWCHPQFQQERLC</sequence>
<accession>A0AAV2K6S1</accession>
<gene>
    <name evidence="1" type="ORF">KC01_LOCUS14235</name>
</gene>
<evidence type="ECO:0000313" key="1">
    <source>
        <dbReference type="EMBL" id="CAL1583807.1"/>
    </source>
</evidence>
<protein>
    <submittedName>
        <fullName evidence="1">Uncharacterized protein</fullName>
    </submittedName>
</protein>
<organism evidence="1 2">
    <name type="scientific">Knipowitschia caucasica</name>
    <name type="common">Caucasian dwarf goby</name>
    <name type="synonym">Pomatoschistus caucasicus</name>
    <dbReference type="NCBI Taxonomy" id="637954"/>
    <lineage>
        <taxon>Eukaryota</taxon>
        <taxon>Metazoa</taxon>
        <taxon>Chordata</taxon>
        <taxon>Craniata</taxon>
        <taxon>Vertebrata</taxon>
        <taxon>Euteleostomi</taxon>
        <taxon>Actinopterygii</taxon>
        <taxon>Neopterygii</taxon>
        <taxon>Teleostei</taxon>
        <taxon>Neoteleostei</taxon>
        <taxon>Acanthomorphata</taxon>
        <taxon>Gobiaria</taxon>
        <taxon>Gobiiformes</taxon>
        <taxon>Gobioidei</taxon>
        <taxon>Gobiidae</taxon>
        <taxon>Gobiinae</taxon>
        <taxon>Knipowitschia</taxon>
    </lineage>
</organism>
<name>A0AAV2K6S1_KNICA</name>
<keyword evidence="2" id="KW-1185">Reference proteome</keyword>